<reference evidence="1 2" key="1">
    <citation type="submission" date="2023-01" db="EMBL/GenBank/DDBJ databases">
        <authorList>
            <person name="Yoon J.-W."/>
        </authorList>
    </citation>
    <scope>NUCLEOTIDE SEQUENCE [LARGE SCALE GENOMIC DNA]</scope>
    <source>
        <strain evidence="1 2">KMU-50</strain>
    </source>
</reference>
<keyword evidence="2" id="KW-1185">Reference proteome</keyword>
<sequence>MIRGFVAYLLTLVLVVTGFSLAQARGEGPLLMGPSGMVGLEMVICTGIGMTTITVGPDGEPIETQNVCPDGAQNFVAEFHVPVMDRPEGRLVTLTPITVTLSVTERPETTPAARGPPTLI</sequence>
<dbReference type="RefSeq" id="WP_271051969.1">
    <property type="nucleotide sequence ID" value="NZ_JAQIIO010000001.1"/>
</dbReference>
<evidence type="ECO:0000313" key="1">
    <source>
        <dbReference type="EMBL" id="MDA5092498.1"/>
    </source>
</evidence>
<organism evidence="1 2">
    <name type="scientific">Aliiroseovarius salicola</name>
    <dbReference type="NCBI Taxonomy" id="3009082"/>
    <lineage>
        <taxon>Bacteria</taxon>
        <taxon>Pseudomonadati</taxon>
        <taxon>Pseudomonadota</taxon>
        <taxon>Alphaproteobacteria</taxon>
        <taxon>Rhodobacterales</taxon>
        <taxon>Paracoccaceae</taxon>
        <taxon>Aliiroseovarius</taxon>
    </lineage>
</organism>
<gene>
    <name evidence="1" type="ORF">O2N63_00145</name>
</gene>
<evidence type="ECO:0000313" key="2">
    <source>
        <dbReference type="Proteomes" id="UP001528040"/>
    </source>
</evidence>
<proteinExistence type="predicted"/>
<comment type="caution">
    <text evidence="1">The sequence shown here is derived from an EMBL/GenBank/DDBJ whole genome shotgun (WGS) entry which is preliminary data.</text>
</comment>
<dbReference type="EMBL" id="JAQIIO010000001">
    <property type="protein sequence ID" value="MDA5092498.1"/>
    <property type="molecule type" value="Genomic_DNA"/>
</dbReference>
<dbReference type="Proteomes" id="UP001528040">
    <property type="component" value="Unassembled WGS sequence"/>
</dbReference>
<name>A0ABT4VW71_9RHOB</name>
<accession>A0ABT4VW71</accession>
<protein>
    <submittedName>
        <fullName evidence="1">Uncharacterized protein</fullName>
    </submittedName>
</protein>